<dbReference type="InterPro" id="IPR011104">
    <property type="entry name" value="Hpr_kin/Pase_C"/>
</dbReference>
<accession>A0A3S2Y975</accession>
<proteinExistence type="predicted"/>
<reference evidence="2 3" key="1">
    <citation type="submission" date="2019-01" db="EMBL/GenBank/DDBJ databases">
        <authorList>
            <person name="Chen W.-M."/>
        </authorList>
    </citation>
    <scope>NUCLEOTIDE SEQUENCE [LARGE SCALE GENOMIC DNA]</scope>
    <source>
        <strain evidence="2 3">FSY-9</strain>
    </source>
</reference>
<keyword evidence="2" id="KW-0808">Transferase</keyword>
<dbReference type="RefSeq" id="WP_127707251.1">
    <property type="nucleotide sequence ID" value="NZ_SACO01000003.1"/>
</dbReference>
<dbReference type="CDD" id="cd01918">
    <property type="entry name" value="HprK_C"/>
    <property type="match status" value="1"/>
</dbReference>
<dbReference type="OrthoDB" id="8326226at2"/>
<organism evidence="2 3">
    <name type="scientific">Novosphingobium umbonatum</name>
    <dbReference type="NCBI Taxonomy" id="1908524"/>
    <lineage>
        <taxon>Bacteria</taxon>
        <taxon>Pseudomonadati</taxon>
        <taxon>Pseudomonadota</taxon>
        <taxon>Alphaproteobacteria</taxon>
        <taxon>Sphingomonadales</taxon>
        <taxon>Sphingomonadaceae</taxon>
        <taxon>Novosphingobium</taxon>
    </lineage>
</organism>
<dbReference type="EMBL" id="SACO01000003">
    <property type="protein sequence ID" value="RVU06398.1"/>
    <property type="molecule type" value="Genomic_DNA"/>
</dbReference>
<keyword evidence="3" id="KW-1185">Reference proteome</keyword>
<comment type="caution">
    <text evidence="2">The sequence shown here is derived from an EMBL/GenBank/DDBJ whole genome shotgun (WGS) entry which is preliminary data.</text>
</comment>
<feature type="domain" description="HPr kinase/phosphorylase C-terminal" evidence="1">
    <location>
        <begin position="9"/>
        <end position="78"/>
    </location>
</feature>
<sequence length="147" mass="15634">MSAPFAHQAGCVVIEGRGVLIEGAPGAGKSSLALALIDRGAGFVGDDSVMLEVVDGRLLARPHPNTRGLMEIRGLGLVPMPVVDAAPVAFVLSLSRDAPRYIEQAPIRRLGAVDLPHITLWPDSPVLHLRAEWALRHYGLPSAPLEK</sequence>
<dbReference type="InterPro" id="IPR027417">
    <property type="entry name" value="P-loop_NTPase"/>
</dbReference>
<gene>
    <name evidence="2" type="ORF">EOE18_06160</name>
</gene>
<evidence type="ECO:0000313" key="2">
    <source>
        <dbReference type="EMBL" id="RVU06398.1"/>
    </source>
</evidence>
<dbReference type="GO" id="GO:0005524">
    <property type="term" value="F:ATP binding"/>
    <property type="evidence" value="ECO:0007669"/>
    <property type="project" value="InterPro"/>
</dbReference>
<evidence type="ECO:0000259" key="1">
    <source>
        <dbReference type="Pfam" id="PF07475"/>
    </source>
</evidence>
<dbReference type="SUPFAM" id="SSF53795">
    <property type="entry name" value="PEP carboxykinase-like"/>
    <property type="match status" value="1"/>
</dbReference>
<dbReference type="AlphaFoldDB" id="A0A3S2Y975"/>
<dbReference type="GO" id="GO:0000155">
    <property type="term" value="F:phosphorelay sensor kinase activity"/>
    <property type="evidence" value="ECO:0007669"/>
    <property type="project" value="InterPro"/>
</dbReference>
<protein>
    <submittedName>
        <fullName evidence="2">Serine kinase</fullName>
    </submittedName>
</protein>
<name>A0A3S2Y975_9SPHN</name>
<dbReference type="Proteomes" id="UP000282837">
    <property type="component" value="Unassembled WGS sequence"/>
</dbReference>
<keyword evidence="2" id="KW-0418">Kinase</keyword>
<dbReference type="Gene3D" id="3.40.50.300">
    <property type="entry name" value="P-loop containing nucleotide triphosphate hydrolases"/>
    <property type="match status" value="1"/>
</dbReference>
<evidence type="ECO:0000313" key="3">
    <source>
        <dbReference type="Proteomes" id="UP000282837"/>
    </source>
</evidence>
<dbReference type="Pfam" id="PF07475">
    <property type="entry name" value="Hpr_kinase_C"/>
    <property type="match status" value="1"/>
</dbReference>
<dbReference type="GO" id="GO:0006109">
    <property type="term" value="P:regulation of carbohydrate metabolic process"/>
    <property type="evidence" value="ECO:0007669"/>
    <property type="project" value="InterPro"/>
</dbReference>